<dbReference type="PROSITE" id="PS52045">
    <property type="entry name" value="NEPROSIN_PEP_CD"/>
    <property type="match status" value="1"/>
</dbReference>
<evidence type="ECO:0000256" key="2">
    <source>
        <dbReference type="ARBA" id="ARBA00022723"/>
    </source>
</evidence>
<dbReference type="GO" id="GO:0046872">
    <property type="term" value="F:metal ion binding"/>
    <property type="evidence" value="ECO:0007669"/>
    <property type="project" value="UniProtKB-KW"/>
</dbReference>
<dbReference type="InterPro" id="IPR004314">
    <property type="entry name" value="Neprosin"/>
</dbReference>
<dbReference type="Proteomes" id="UP000712281">
    <property type="component" value="Unassembled WGS sequence"/>
</dbReference>
<feature type="domain" description="Neprosin PEP catalytic" evidence="3">
    <location>
        <begin position="459"/>
        <end position="689"/>
    </location>
</feature>
<organism evidence="4 5">
    <name type="scientific">Brassica cretica</name>
    <name type="common">Mustard</name>
    <dbReference type="NCBI Taxonomy" id="69181"/>
    <lineage>
        <taxon>Eukaryota</taxon>
        <taxon>Viridiplantae</taxon>
        <taxon>Streptophyta</taxon>
        <taxon>Embryophyta</taxon>
        <taxon>Tracheophyta</taxon>
        <taxon>Spermatophyta</taxon>
        <taxon>Magnoliopsida</taxon>
        <taxon>eudicotyledons</taxon>
        <taxon>Gunneridae</taxon>
        <taxon>Pentapetalae</taxon>
        <taxon>rosids</taxon>
        <taxon>malvids</taxon>
        <taxon>Brassicales</taxon>
        <taxon>Brassicaceae</taxon>
        <taxon>Brassiceae</taxon>
        <taxon>Brassica</taxon>
    </lineage>
</organism>
<dbReference type="PANTHER" id="PTHR48152:SF6">
    <property type="entry name" value="VACUOLAR PROTEIN SORTING-ASSOCIATED PROTEIN 62"/>
    <property type="match status" value="1"/>
</dbReference>
<protein>
    <recommendedName>
        <fullName evidence="3">Neprosin PEP catalytic domain-containing protein</fullName>
    </recommendedName>
</protein>
<sequence length="689" mass="76842">MLMKGRSVVGEAIGLLKARWKILQSLNVGVNHAPQTIVACCVLHNLCQIARKPEPVIWKDPDEVGSPARVLERQDNLGATFFEPSSLPEGFSLLGFYAQPNNRKLFGWTLVGKDISGNSLRPPVDYLLLWSGKSTKVENNKDQTGYFWQPVPPDGYSAVGLIVTTTAEKPPLDKIRCVRSDLTDQSEPDALIWESNGFSVSSSKPVNRGTQASSVCVGTFTSNPTLACLKNNKFDFSCMPSKVQIDALFKTYAPLIYFHKDEKYLPSSISWFFSNGALLYKKGEESNPVPIEPNGSNLPQGEANDGLYWLDLPVASDARKRVQGGDLQSMEVYLHIKPVYGGTLTDIAVWMFYPFNGPSRAKLKLATIPLGRIGEHIGDWEHFTLRISNFSGKLQRMYLSQHSKGSWIYPPEIEFQSGGNKPVAYASLNGHAMYAKPGLVLQGRDDVGIRNDTGKSEKVFDTAVRFRVVSAEYLKEVEEPAWLNYMRHWGPKIDYGREDEIRGVEKIVVGESLKSMFRSAVNGLPNEVFGEEGPTGPKLKRNWRPFIRLDSIQSSNADANTDKQRKDDDYWWLQINKELVGYWPAKLFSSLGKGATEVLWGGEIVNEKTGGKHTSTDMGSGHFADEGHRKASYFRNIMTVDKTNTLREPQGVYPTVTNDNCYNIKEGRNGTSWGFNFFYGGPGLNAKCP</sequence>
<evidence type="ECO:0000259" key="3">
    <source>
        <dbReference type="PROSITE" id="PS52045"/>
    </source>
</evidence>
<name>A0A8S9IAV0_BRACR</name>
<dbReference type="Pfam" id="PF03080">
    <property type="entry name" value="Neprosin"/>
    <property type="match status" value="1"/>
</dbReference>
<keyword evidence="2" id="KW-0479">Metal-binding</keyword>
<evidence type="ECO:0000256" key="1">
    <source>
        <dbReference type="ARBA" id="ARBA00001968"/>
    </source>
</evidence>
<accession>A0A8S9IAV0</accession>
<gene>
    <name evidence="4" type="ORF">F2Q68_00023908</name>
</gene>
<dbReference type="AlphaFoldDB" id="A0A8S9IAV0"/>
<evidence type="ECO:0000313" key="4">
    <source>
        <dbReference type="EMBL" id="KAF2566593.1"/>
    </source>
</evidence>
<dbReference type="Pfam" id="PF06101">
    <property type="entry name" value="Vps62"/>
    <property type="match status" value="1"/>
</dbReference>
<dbReference type="Pfam" id="PF13359">
    <property type="entry name" value="DDE_Tnp_4"/>
    <property type="match status" value="1"/>
</dbReference>
<dbReference type="InterPro" id="IPR009291">
    <property type="entry name" value="Vps62"/>
</dbReference>
<dbReference type="InterPro" id="IPR027806">
    <property type="entry name" value="HARBI1_dom"/>
</dbReference>
<dbReference type="EMBL" id="QGKW02001911">
    <property type="protein sequence ID" value="KAF2566593.1"/>
    <property type="molecule type" value="Genomic_DNA"/>
</dbReference>
<comment type="caution">
    <text evidence="4">The sequence shown here is derived from an EMBL/GenBank/DDBJ whole genome shotgun (WGS) entry which is preliminary data.</text>
</comment>
<reference evidence="4" key="1">
    <citation type="submission" date="2019-12" db="EMBL/GenBank/DDBJ databases">
        <title>Genome sequencing and annotation of Brassica cretica.</title>
        <authorList>
            <person name="Studholme D.J."/>
            <person name="Sarris P.F."/>
        </authorList>
    </citation>
    <scope>NUCLEOTIDE SEQUENCE</scope>
    <source>
        <strain evidence="4">PFS-001/15</strain>
        <tissue evidence="4">Leaf</tissue>
    </source>
</reference>
<comment type="cofactor">
    <cofactor evidence="1">
        <name>a divalent metal cation</name>
        <dbReference type="ChEBI" id="CHEBI:60240"/>
    </cofactor>
</comment>
<evidence type="ECO:0000313" key="5">
    <source>
        <dbReference type="Proteomes" id="UP000712281"/>
    </source>
</evidence>
<dbReference type="PANTHER" id="PTHR48152">
    <property type="entry name" value="F1C9.34 PROTEIN"/>
    <property type="match status" value="1"/>
</dbReference>
<proteinExistence type="predicted"/>